<evidence type="ECO:0000313" key="1">
    <source>
        <dbReference type="EMBL" id="KKM68880.1"/>
    </source>
</evidence>
<comment type="caution">
    <text evidence="1">The sequence shown here is derived from an EMBL/GenBank/DDBJ whole genome shotgun (WGS) entry which is preliminary data.</text>
</comment>
<name>A0A0F9LX07_9ZZZZ</name>
<proteinExistence type="predicted"/>
<dbReference type="EMBL" id="LAZR01010089">
    <property type="protein sequence ID" value="KKM68880.1"/>
    <property type="molecule type" value="Genomic_DNA"/>
</dbReference>
<organism evidence="1">
    <name type="scientific">marine sediment metagenome</name>
    <dbReference type="NCBI Taxonomy" id="412755"/>
    <lineage>
        <taxon>unclassified sequences</taxon>
        <taxon>metagenomes</taxon>
        <taxon>ecological metagenomes</taxon>
    </lineage>
</organism>
<protein>
    <submittedName>
        <fullName evidence="1">Uncharacterized protein</fullName>
    </submittedName>
</protein>
<gene>
    <name evidence="1" type="ORF">LCGC14_1456460</name>
</gene>
<reference evidence="1" key="1">
    <citation type="journal article" date="2015" name="Nature">
        <title>Complex archaea that bridge the gap between prokaryotes and eukaryotes.</title>
        <authorList>
            <person name="Spang A."/>
            <person name="Saw J.H."/>
            <person name="Jorgensen S.L."/>
            <person name="Zaremba-Niedzwiedzka K."/>
            <person name="Martijn J."/>
            <person name="Lind A.E."/>
            <person name="van Eijk R."/>
            <person name="Schleper C."/>
            <person name="Guy L."/>
            <person name="Ettema T.J."/>
        </authorList>
    </citation>
    <scope>NUCLEOTIDE SEQUENCE</scope>
</reference>
<sequence length="47" mass="5452">MHLVIVICFKANLFQLHIKFPINMDYVNFSSIISCLMDKTRSYAATL</sequence>
<accession>A0A0F9LX07</accession>
<dbReference type="AlphaFoldDB" id="A0A0F9LX07"/>